<keyword evidence="1" id="KW-1133">Transmembrane helix</keyword>
<dbReference type="Proteomes" id="UP000324595">
    <property type="component" value="Unassembled WGS sequence"/>
</dbReference>
<dbReference type="AlphaFoldDB" id="A0A5D3YNI2"/>
<organism evidence="2 3">
    <name type="scientific">Fodinibius salinus</name>
    <dbReference type="NCBI Taxonomy" id="860790"/>
    <lineage>
        <taxon>Bacteria</taxon>
        <taxon>Pseudomonadati</taxon>
        <taxon>Balneolota</taxon>
        <taxon>Balneolia</taxon>
        <taxon>Balneolales</taxon>
        <taxon>Balneolaceae</taxon>
        <taxon>Fodinibius</taxon>
    </lineage>
</organism>
<evidence type="ECO:0000313" key="2">
    <source>
        <dbReference type="EMBL" id="TYP95242.1"/>
    </source>
</evidence>
<dbReference type="OrthoDB" id="6119095at2"/>
<evidence type="ECO:0000313" key="3">
    <source>
        <dbReference type="Proteomes" id="UP000324595"/>
    </source>
</evidence>
<accession>A0A5D3YNI2</accession>
<keyword evidence="1" id="KW-0812">Transmembrane</keyword>
<name>A0A5D3YNI2_9BACT</name>
<gene>
    <name evidence="2" type="ORF">LX73_0539</name>
</gene>
<feature type="transmembrane region" description="Helical" evidence="1">
    <location>
        <begin position="6"/>
        <end position="23"/>
    </location>
</feature>
<reference evidence="2 3" key="1">
    <citation type="submission" date="2019-07" db="EMBL/GenBank/DDBJ databases">
        <title>Genomic Encyclopedia of Archaeal and Bacterial Type Strains, Phase II (KMG-II): from individual species to whole genera.</title>
        <authorList>
            <person name="Goeker M."/>
        </authorList>
    </citation>
    <scope>NUCLEOTIDE SEQUENCE [LARGE SCALE GENOMIC DNA]</scope>
    <source>
        <strain evidence="2 3">DSM 21935</strain>
    </source>
</reference>
<protein>
    <recommendedName>
        <fullName evidence="4">DUF4760 domain-containing protein</fullName>
    </recommendedName>
</protein>
<evidence type="ECO:0000256" key="1">
    <source>
        <dbReference type="SAM" id="Phobius"/>
    </source>
</evidence>
<comment type="caution">
    <text evidence="2">The sequence shown here is derived from an EMBL/GenBank/DDBJ whole genome shotgun (WGS) entry which is preliminary data.</text>
</comment>
<evidence type="ECO:0008006" key="4">
    <source>
        <dbReference type="Google" id="ProtNLM"/>
    </source>
</evidence>
<dbReference type="RefSeq" id="WP_148897920.1">
    <property type="nucleotide sequence ID" value="NZ_VNHY01000001.1"/>
</dbReference>
<keyword evidence="3" id="KW-1185">Reference proteome</keyword>
<keyword evidence="1" id="KW-0472">Membrane</keyword>
<sequence>MTLSLLLNIATTIAVIIGAYVALRGLGEWKKQLKGNTEYDLARRTLIKTFKVRDAFLQVRNPFMSLKKEEGEEDLVKAEQREFQKRLDKLHSQWSELYVEILETEAIYGRETKNIFQSLIDCKKELESDIWMYFWLKGAYAGPGATVDDNPERVEANRRKVFQQSKDPEKDEITKELNSAVSKIEEFFRPKLKMK</sequence>
<proteinExistence type="predicted"/>
<dbReference type="EMBL" id="VNHY01000001">
    <property type="protein sequence ID" value="TYP95242.1"/>
    <property type="molecule type" value="Genomic_DNA"/>
</dbReference>